<sequence>MTRLVFGDVAANMSDTGWFGFSAYDSGYDYDIVYYTDTEVLLQDPLYFSTVRYTGLFDISSGQAILSSPLHAVEWRDGGGGLLFDWSQLSVTIGQVLEHEDDPGGMALLLAGADQIYGGASSDVLQGLAGDDLLMGGGGNDTMAGGSGADIAVWSGTAADHRLAYGTGAWGVTDRSGAEGADVVWGFERLQFQDRTVIVEERAHGSWDDLPVDLWQFFIVAFDAAPGVTYMDQLAEASRYGMSVKEIVDVFTTKPQFTEVYPATLDEQALAEAMVANIVKDSADAAAKLEAVNDIVEAFGIGWTAGDVIYKVFGNLATKPLDDPQWGGTARQFLNQVEVAKYYTEVMNQSTTDLPTLRSAIDAVTPDSDLSAEGALIAVIGQGLLGYELA</sequence>
<dbReference type="GO" id="GO:0005509">
    <property type="term" value="F:calcium ion binding"/>
    <property type="evidence" value="ECO:0007669"/>
    <property type="project" value="InterPro"/>
</dbReference>
<keyword evidence="2" id="KW-1185">Reference proteome</keyword>
<organism evidence="1 2">
    <name type="scientific">Quisquiliibacterium transsilvanicum</name>
    <dbReference type="NCBI Taxonomy" id="1549638"/>
    <lineage>
        <taxon>Bacteria</taxon>
        <taxon>Pseudomonadati</taxon>
        <taxon>Pseudomonadota</taxon>
        <taxon>Betaproteobacteria</taxon>
        <taxon>Burkholderiales</taxon>
        <taxon>Burkholderiaceae</taxon>
        <taxon>Quisquiliibacterium</taxon>
    </lineage>
</organism>
<dbReference type="Proteomes" id="UP000532440">
    <property type="component" value="Unassembled WGS sequence"/>
</dbReference>
<dbReference type="InterPro" id="IPR001343">
    <property type="entry name" value="Hemolysn_Ca-bd"/>
</dbReference>
<accession>A0A7W8HGA6</accession>
<evidence type="ECO:0000313" key="1">
    <source>
        <dbReference type="EMBL" id="MBB5271398.1"/>
    </source>
</evidence>
<dbReference type="PRINTS" id="PR00313">
    <property type="entry name" value="CABNDNGRPT"/>
</dbReference>
<reference evidence="1 2" key="1">
    <citation type="submission" date="2020-08" db="EMBL/GenBank/DDBJ databases">
        <title>Genomic Encyclopedia of Type Strains, Phase IV (KMG-IV): sequencing the most valuable type-strain genomes for metagenomic binning, comparative biology and taxonomic classification.</title>
        <authorList>
            <person name="Goeker M."/>
        </authorList>
    </citation>
    <scope>NUCLEOTIDE SEQUENCE [LARGE SCALE GENOMIC DNA]</scope>
    <source>
        <strain evidence="1 2">DSM 29781</strain>
    </source>
</reference>
<comment type="caution">
    <text evidence="1">The sequence shown here is derived from an EMBL/GenBank/DDBJ whole genome shotgun (WGS) entry which is preliminary data.</text>
</comment>
<evidence type="ECO:0008006" key="3">
    <source>
        <dbReference type="Google" id="ProtNLM"/>
    </source>
</evidence>
<dbReference type="Gene3D" id="2.150.10.10">
    <property type="entry name" value="Serralysin-like metalloprotease, C-terminal"/>
    <property type="match status" value="1"/>
</dbReference>
<name>A0A7W8HGA6_9BURK</name>
<dbReference type="RefSeq" id="WP_183965732.1">
    <property type="nucleotide sequence ID" value="NZ_BAABEW010000001.1"/>
</dbReference>
<dbReference type="SUPFAM" id="SSF51120">
    <property type="entry name" value="beta-Roll"/>
    <property type="match status" value="1"/>
</dbReference>
<proteinExistence type="predicted"/>
<evidence type="ECO:0000313" key="2">
    <source>
        <dbReference type="Proteomes" id="UP000532440"/>
    </source>
</evidence>
<dbReference type="AlphaFoldDB" id="A0A7W8HGA6"/>
<dbReference type="PROSITE" id="PS00330">
    <property type="entry name" value="HEMOLYSIN_CALCIUM"/>
    <property type="match status" value="1"/>
</dbReference>
<dbReference type="InterPro" id="IPR011049">
    <property type="entry name" value="Serralysin-like_metalloprot_C"/>
</dbReference>
<dbReference type="EMBL" id="JACHGB010000003">
    <property type="protein sequence ID" value="MBB5271398.1"/>
    <property type="molecule type" value="Genomic_DNA"/>
</dbReference>
<gene>
    <name evidence="1" type="ORF">HNQ70_001408</name>
</gene>
<protein>
    <recommendedName>
        <fullName evidence="3">Calcium-binding protein</fullName>
    </recommendedName>
</protein>
<dbReference type="Pfam" id="PF00353">
    <property type="entry name" value="HemolysinCabind"/>
    <property type="match status" value="1"/>
</dbReference>
<dbReference type="InterPro" id="IPR018511">
    <property type="entry name" value="Hemolysin-typ_Ca-bd_CS"/>
</dbReference>